<evidence type="ECO:0000256" key="1">
    <source>
        <dbReference type="SAM" id="Coils"/>
    </source>
</evidence>
<evidence type="ECO:0000256" key="3">
    <source>
        <dbReference type="SAM" id="Phobius"/>
    </source>
</evidence>
<accession>A0A9X3FNJ6</accession>
<keyword evidence="3" id="KW-0812">Transmembrane</keyword>
<dbReference type="EMBL" id="JAPRFR010000001">
    <property type="protein sequence ID" value="MCZ0725326.1"/>
    <property type="molecule type" value="Genomic_DNA"/>
</dbReference>
<proteinExistence type="predicted"/>
<evidence type="ECO:0000256" key="2">
    <source>
        <dbReference type="SAM" id="MobiDB-lite"/>
    </source>
</evidence>
<feature type="transmembrane region" description="Helical" evidence="3">
    <location>
        <begin position="6"/>
        <end position="26"/>
    </location>
</feature>
<dbReference type="Pfam" id="PF06103">
    <property type="entry name" value="DUF948"/>
    <property type="match status" value="1"/>
</dbReference>
<protein>
    <submittedName>
        <fullName evidence="4">DUF948 domain-containing protein</fullName>
    </submittedName>
</protein>
<dbReference type="AlphaFoldDB" id="A0A9X3FNJ6"/>
<dbReference type="PANTHER" id="PTHR40070">
    <property type="entry name" value="UPF0478 PROTEIN YTXG"/>
    <property type="match status" value="1"/>
</dbReference>
<organism evidence="4 5">
    <name type="scientific">Aerococcus kribbianus</name>
    <dbReference type="NCBI Taxonomy" id="2999064"/>
    <lineage>
        <taxon>Bacteria</taxon>
        <taxon>Bacillati</taxon>
        <taxon>Bacillota</taxon>
        <taxon>Bacilli</taxon>
        <taxon>Lactobacillales</taxon>
        <taxon>Aerococcaceae</taxon>
        <taxon>Aerococcus</taxon>
    </lineage>
</organism>
<evidence type="ECO:0000313" key="5">
    <source>
        <dbReference type="Proteomes" id="UP001146670"/>
    </source>
</evidence>
<dbReference type="PANTHER" id="PTHR40070:SF1">
    <property type="entry name" value="UPF0478 PROTEIN YTXG"/>
    <property type="match status" value="1"/>
</dbReference>
<dbReference type="RefSeq" id="WP_268751649.1">
    <property type="nucleotide sequence ID" value="NZ_JAPRFQ010000001.1"/>
</dbReference>
<dbReference type="Proteomes" id="UP001146670">
    <property type="component" value="Unassembled WGS sequence"/>
</dbReference>
<keyword evidence="3" id="KW-0472">Membrane</keyword>
<keyword evidence="3" id="KW-1133">Transmembrane helix</keyword>
<keyword evidence="1" id="KW-0175">Coiled coil</keyword>
<feature type="region of interest" description="Disordered" evidence="2">
    <location>
        <begin position="126"/>
        <end position="172"/>
    </location>
</feature>
<feature type="coiled-coil region" evidence="1">
    <location>
        <begin position="26"/>
        <end position="53"/>
    </location>
</feature>
<name>A0A9X3FNJ6_9LACT</name>
<keyword evidence="5" id="KW-1185">Reference proteome</keyword>
<evidence type="ECO:0000313" key="4">
    <source>
        <dbReference type="EMBL" id="MCZ0725326.1"/>
    </source>
</evidence>
<comment type="caution">
    <text evidence="4">The sequence shown here is derived from an EMBL/GenBank/DDBJ whole genome shotgun (WGS) entry which is preliminary data.</text>
</comment>
<sequence length="172" mass="18733">MTWGQVAGLIAAVAFAALVVFIILLLRQLTKTISEVSKTVEEANQTIAVLRKDVDGISIEAQGLLNKSNVLLDDINGKVSHTDPLFKAIGDIGITVSDVNDSTRDLVLNVTNTANTKVDDVKAKMTNDNQEDDQDSQKVRVSGIEKIGKSAKAMTKRRQIRKAKEHSKSKSF</sequence>
<reference evidence="4" key="1">
    <citation type="submission" date="2022-12" db="EMBL/GenBank/DDBJ databases">
        <title>Description and comparative metabolic analysis of Aerococcus sp. nov., isolated from the feces of a pig.</title>
        <authorList>
            <person name="Chang Y.-H."/>
        </authorList>
    </citation>
    <scope>NUCLEOTIDE SEQUENCE</scope>
    <source>
        <strain evidence="4">YH-aer222</strain>
    </source>
</reference>
<feature type="compositionally biased region" description="Basic residues" evidence="2">
    <location>
        <begin position="154"/>
        <end position="172"/>
    </location>
</feature>
<dbReference type="InterPro" id="IPR009293">
    <property type="entry name" value="UPF0478"/>
</dbReference>
<gene>
    <name evidence="4" type="ORF">OW157_01945</name>
</gene>